<dbReference type="OrthoDB" id="443465at2"/>
<accession>A3IT72</accession>
<dbReference type="InterPro" id="IPR001387">
    <property type="entry name" value="Cro/C1-type_HTH"/>
</dbReference>
<dbReference type="RefSeq" id="WP_008276577.1">
    <property type="nucleotide sequence ID" value="NZ_AAXW01000026.1"/>
</dbReference>
<organism evidence="2 3">
    <name type="scientific">Crocosphaera chwakensis CCY0110</name>
    <dbReference type="NCBI Taxonomy" id="391612"/>
    <lineage>
        <taxon>Bacteria</taxon>
        <taxon>Bacillati</taxon>
        <taxon>Cyanobacteriota</taxon>
        <taxon>Cyanophyceae</taxon>
        <taxon>Oscillatoriophycideae</taxon>
        <taxon>Chroococcales</taxon>
        <taxon>Aphanothecaceae</taxon>
        <taxon>Crocosphaera</taxon>
        <taxon>Crocosphaera chwakensis</taxon>
    </lineage>
</organism>
<evidence type="ECO:0000259" key="1">
    <source>
        <dbReference type="Pfam" id="PF13443"/>
    </source>
</evidence>
<dbReference type="GO" id="GO:0003677">
    <property type="term" value="F:DNA binding"/>
    <property type="evidence" value="ECO:0007669"/>
    <property type="project" value="InterPro"/>
</dbReference>
<feature type="domain" description="HTH cro/C1-type" evidence="1">
    <location>
        <begin position="16"/>
        <end position="80"/>
    </location>
</feature>
<reference evidence="2 3" key="1">
    <citation type="submission" date="2007-03" db="EMBL/GenBank/DDBJ databases">
        <authorList>
            <person name="Stal L."/>
            <person name="Ferriera S."/>
            <person name="Johnson J."/>
            <person name="Kravitz S."/>
            <person name="Beeson K."/>
            <person name="Sutton G."/>
            <person name="Rogers Y.-H."/>
            <person name="Friedman R."/>
            <person name="Frazier M."/>
            <person name="Venter J.C."/>
        </authorList>
    </citation>
    <scope>NUCLEOTIDE SEQUENCE [LARGE SCALE GENOMIC DNA]</scope>
    <source>
        <strain evidence="2 3">CCY0110</strain>
    </source>
</reference>
<dbReference type="EMBL" id="AAXW01000026">
    <property type="protein sequence ID" value="EAZ90376.1"/>
    <property type="molecule type" value="Genomic_DNA"/>
</dbReference>
<keyword evidence="3" id="KW-1185">Reference proteome</keyword>
<evidence type="ECO:0000313" key="3">
    <source>
        <dbReference type="Proteomes" id="UP000003781"/>
    </source>
</evidence>
<gene>
    <name evidence="2" type="ORF">CY0110_04898</name>
</gene>
<evidence type="ECO:0000313" key="2">
    <source>
        <dbReference type="EMBL" id="EAZ90376.1"/>
    </source>
</evidence>
<dbReference type="AlphaFoldDB" id="A3IT72"/>
<dbReference type="Gene3D" id="1.10.260.40">
    <property type="entry name" value="lambda repressor-like DNA-binding domains"/>
    <property type="match status" value="1"/>
</dbReference>
<name>A3IT72_9CHRO</name>
<comment type="caution">
    <text evidence="2">The sequence shown here is derived from an EMBL/GenBank/DDBJ whole genome shotgun (WGS) entry which is preliminary data.</text>
</comment>
<dbReference type="InterPro" id="IPR010982">
    <property type="entry name" value="Lambda_DNA-bd_dom_sf"/>
</dbReference>
<dbReference type="eggNOG" id="COG5635">
    <property type="taxonomic scope" value="Bacteria"/>
</dbReference>
<dbReference type="Pfam" id="PF13443">
    <property type="entry name" value="HTH_26"/>
    <property type="match status" value="1"/>
</dbReference>
<proteinExistence type="predicted"/>
<dbReference type="SUPFAM" id="SSF47413">
    <property type="entry name" value="lambda repressor-like DNA-binding domains"/>
    <property type="match status" value="1"/>
</dbReference>
<protein>
    <recommendedName>
        <fullName evidence="1">HTH cro/C1-type domain-containing protein</fullName>
    </recommendedName>
</protein>
<dbReference type="Proteomes" id="UP000003781">
    <property type="component" value="Unassembled WGS sequence"/>
</dbReference>
<dbReference type="CDD" id="cd00093">
    <property type="entry name" value="HTH_XRE"/>
    <property type="match status" value="1"/>
</dbReference>
<sequence length="166" mass="19036">MNYSDTVKSSPQGQEKLKEAIKETGLTQDDFAKETNISLDTLKRVLGTKGKKNGIPASVDRFVVKNIANFLKIKPTDIVDPREWKGDKLFKYQQKFKALIDEKLRLFVGRQFVLESIENFINTYDRGYFTIVAKPGEGKSSIAAKYVHNNPDCIYYFNIRSDSQNR</sequence>